<reference evidence="1" key="1">
    <citation type="submission" date="2021-02" db="EMBL/GenBank/DDBJ databases">
        <title>Infant gut strain persistence is associated with maternal origin, phylogeny, and functional potential including surface adhesion and iron acquisition.</title>
        <authorList>
            <person name="Lou Y.C."/>
        </authorList>
    </citation>
    <scope>NUCLEOTIDE SEQUENCE</scope>
    <source>
        <strain evidence="1">L2_039_000G1_dasL2_039_000G1_concoct_11</strain>
    </source>
</reference>
<dbReference type="EMBL" id="JAGZSV010000318">
    <property type="protein sequence ID" value="MBS6941802.1"/>
    <property type="molecule type" value="Genomic_DNA"/>
</dbReference>
<dbReference type="AlphaFoldDB" id="A0A943UZD8"/>
<gene>
    <name evidence="1" type="ORF">KH142_10140</name>
</gene>
<evidence type="ECO:0000313" key="2">
    <source>
        <dbReference type="Proteomes" id="UP000727506"/>
    </source>
</evidence>
<comment type="caution">
    <text evidence="1">The sequence shown here is derived from an EMBL/GenBank/DDBJ whole genome shotgun (WGS) entry which is preliminary data.</text>
</comment>
<proteinExistence type="predicted"/>
<organism evidence="1 2">
    <name type="scientific">Slackia piriformis</name>
    <dbReference type="NCBI Taxonomy" id="626934"/>
    <lineage>
        <taxon>Bacteria</taxon>
        <taxon>Bacillati</taxon>
        <taxon>Actinomycetota</taxon>
        <taxon>Coriobacteriia</taxon>
        <taxon>Eggerthellales</taxon>
        <taxon>Eggerthellaceae</taxon>
        <taxon>Slackia</taxon>
    </lineage>
</organism>
<evidence type="ECO:0008006" key="3">
    <source>
        <dbReference type="Google" id="ProtNLM"/>
    </source>
</evidence>
<name>A0A943UZD8_9ACTN</name>
<feature type="non-terminal residue" evidence="1">
    <location>
        <position position="438"/>
    </location>
</feature>
<sequence>MEHMSDEVFARFIAVLDDESFSEMRRIAGERPLLPAEFETLPLPDGVTREQAWALLSTLRKTMAVTIPVTDARGKKGWYVPTKSIARNLAEIDRSCRTGSVLDRAISSKNATYFLLESNIDDAIESIRGDGMAIGHERTRELILEERAPETPEEQLIANVRRVQRSLPELARRPCTPGMLFELYERLAQDAGEQTTEPIPETSLVWKKARRSSAESLEIVANIVEGKHVDNEEHPLLLAQGIRHIFMSHLPLPAWNGAAAALSMKLLYLKAGLPVLTHVPIMKAQRDWMGGLYRPPLVSVEPKDSETLIGDEVDFTAYVDAYTKLVTIKIAEMEAEFNRVVQRDTRLSRDLQGTFDINHRQRMILQQALDNPEAAFKIETHRAMANVAYATARADLLGLVELGFLRKTRKEHAFVFTVEPDLRRSLSSFLDAKRGDIG</sequence>
<evidence type="ECO:0000313" key="1">
    <source>
        <dbReference type="EMBL" id="MBS6941802.1"/>
    </source>
</evidence>
<dbReference type="Proteomes" id="UP000727506">
    <property type="component" value="Unassembled WGS sequence"/>
</dbReference>
<accession>A0A943UZD8</accession>
<protein>
    <recommendedName>
        <fullName evidence="3">Fido domain-containing protein</fullName>
    </recommendedName>
</protein>